<accession>B8AF97</accession>
<dbReference type="GO" id="GO:0045732">
    <property type="term" value="P:positive regulation of protein catabolic process"/>
    <property type="evidence" value="ECO:0007669"/>
    <property type="project" value="TreeGrafter"/>
</dbReference>
<dbReference type="Gene3D" id="1.25.40.20">
    <property type="entry name" value="Ankyrin repeat-containing domain"/>
    <property type="match status" value="1"/>
</dbReference>
<evidence type="ECO:0000313" key="5">
    <source>
        <dbReference type="EMBL" id="EEC72864.1"/>
    </source>
</evidence>
<dbReference type="InterPro" id="IPR036770">
    <property type="entry name" value="Ankyrin_rpt-contain_sf"/>
</dbReference>
<comment type="similarity">
    <text evidence="1">Belongs to the ankyrin SOCS box (ASB) family.</text>
</comment>
<dbReference type="GO" id="GO:0016567">
    <property type="term" value="P:protein ubiquitination"/>
    <property type="evidence" value="ECO:0007669"/>
    <property type="project" value="TreeGrafter"/>
</dbReference>
<dbReference type="Proteomes" id="UP000007015">
    <property type="component" value="Chromosome 2"/>
</dbReference>
<dbReference type="Pfam" id="PF00023">
    <property type="entry name" value="Ank"/>
    <property type="match status" value="1"/>
</dbReference>
<reference evidence="5 6" key="1">
    <citation type="journal article" date="2005" name="PLoS Biol.">
        <title>The genomes of Oryza sativa: a history of duplications.</title>
        <authorList>
            <person name="Yu J."/>
            <person name="Wang J."/>
            <person name="Lin W."/>
            <person name="Li S."/>
            <person name="Li H."/>
            <person name="Zhou J."/>
            <person name="Ni P."/>
            <person name="Dong W."/>
            <person name="Hu S."/>
            <person name="Zeng C."/>
            <person name="Zhang J."/>
            <person name="Zhang Y."/>
            <person name="Li R."/>
            <person name="Xu Z."/>
            <person name="Li S."/>
            <person name="Li X."/>
            <person name="Zheng H."/>
            <person name="Cong L."/>
            <person name="Lin L."/>
            <person name="Yin J."/>
            <person name="Geng J."/>
            <person name="Li G."/>
            <person name="Shi J."/>
            <person name="Liu J."/>
            <person name="Lv H."/>
            <person name="Li J."/>
            <person name="Wang J."/>
            <person name="Deng Y."/>
            <person name="Ran L."/>
            <person name="Shi X."/>
            <person name="Wang X."/>
            <person name="Wu Q."/>
            <person name="Li C."/>
            <person name="Ren X."/>
            <person name="Wang J."/>
            <person name="Wang X."/>
            <person name="Li D."/>
            <person name="Liu D."/>
            <person name="Zhang X."/>
            <person name="Ji Z."/>
            <person name="Zhao W."/>
            <person name="Sun Y."/>
            <person name="Zhang Z."/>
            <person name="Bao J."/>
            <person name="Han Y."/>
            <person name="Dong L."/>
            <person name="Ji J."/>
            <person name="Chen P."/>
            <person name="Wu S."/>
            <person name="Liu J."/>
            <person name="Xiao Y."/>
            <person name="Bu D."/>
            <person name="Tan J."/>
            <person name="Yang L."/>
            <person name="Ye C."/>
            <person name="Zhang J."/>
            <person name="Xu J."/>
            <person name="Zhou Y."/>
            <person name="Yu Y."/>
            <person name="Zhang B."/>
            <person name="Zhuang S."/>
            <person name="Wei H."/>
            <person name="Liu B."/>
            <person name="Lei M."/>
            <person name="Yu H."/>
            <person name="Li Y."/>
            <person name="Xu H."/>
            <person name="Wei S."/>
            <person name="He X."/>
            <person name="Fang L."/>
            <person name="Zhang Z."/>
            <person name="Zhang Y."/>
            <person name="Huang X."/>
            <person name="Su Z."/>
            <person name="Tong W."/>
            <person name="Li J."/>
            <person name="Tong Z."/>
            <person name="Li S."/>
            <person name="Ye J."/>
            <person name="Wang L."/>
            <person name="Fang L."/>
            <person name="Lei T."/>
            <person name="Chen C."/>
            <person name="Chen H."/>
            <person name="Xu Z."/>
            <person name="Li H."/>
            <person name="Huang H."/>
            <person name="Zhang F."/>
            <person name="Xu H."/>
            <person name="Li N."/>
            <person name="Zhao C."/>
            <person name="Li S."/>
            <person name="Dong L."/>
            <person name="Huang Y."/>
            <person name="Li L."/>
            <person name="Xi Y."/>
            <person name="Qi Q."/>
            <person name="Li W."/>
            <person name="Zhang B."/>
            <person name="Hu W."/>
            <person name="Zhang Y."/>
            <person name="Tian X."/>
            <person name="Jiao Y."/>
            <person name="Liang X."/>
            <person name="Jin J."/>
            <person name="Gao L."/>
            <person name="Zheng W."/>
            <person name="Hao B."/>
            <person name="Liu S."/>
            <person name="Wang W."/>
            <person name="Yuan L."/>
            <person name="Cao M."/>
            <person name="McDermott J."/>
            <person name="Samudrala R."/>
            <person name="Wang J."/>
            <person name="Wong G.K."/>
            <person name="Yang H."/>
        </authorList>
    </citation>
    <scope>NUCLEOTIDE SEQUENCE [LARGE SCALE GENOMIC DNA]</scope>
    <source>
        <strain evidence="6">cv. 93-11</strain>
    </source>
</reference>
<feature type="repeat" description="ANK" evidence="4">
    <location>
        <begin position="138"/>
        <end position="170"/>
    </location>
</feature>
<dbReference type="InterPro" id="IPR051573">
    <property type="entry name" value="Ankyrin-SOCS_box_domain"/>
</dbReference>
<evidence type="ECO:0000256" key="2">
    <source>
        <dbReference type="ARBA" id="ARBA00022737"/>
    </source>
</evidence>
<dbReference type="OMA" id="ENACMHK"/>
<organism evidence="5 6">
    <name type="scientific">Oryza sativa subsp. indica</name>
    <name type="common">Rice</name>
    <dbReference type="NCBI Taxonomy" id="39946"/>
    <lineage>
        <taxon>Eukaryota</taxon>
        <taxon>Viridiplantae</taxon>
        <taxon>Streptophyta</taxon>
        <taxon>Embryophyta</taxon>
        <taxon>Tracheophyta</taxon>
        <taxon>Spermatophyta</taxon>
        <taxon>Magnoliopsida</taxon>
        <taxon>Liliopsida</taxon>
        <taxon>Poales</taxon>
        <taxon>Poaceae</taxon>
        <taxon>BOP clade</taxon>
        <taxon>Oryzoideae</taxon>
        <taxon>Oryzeae</taxon>
        <taxon>Oryzinae</taxon>
        <taxon>Oryza</taxon>
        <taxon>Oryza sativa</taxon>
    </lineage>
</organism>
<dbReference type="PROSITE" id="PS50297">
    <property type="entry name" value="ANK_REP_REGION"/>
    <property type="match status" value="1"/>
</dbReference>
<dbReference type="EMBL" id="CM000127">
    <property type="protein sequence ID" value="EEC72864.1"/>
    <property type="molecule type" value="Genomic_DNA"/>
</dbReference>
<dbReference type="AlphaFoldDB" id="B8AF97"/>
<protein>
    <submittedName>
        <fullName evidence="5">Uncharacterized protein</fullName>
    </submittedName>
</protein>
<proteinExistence type="inferred from homology"/>
<keyword evidence="3 4" id="KW-0040">ANK repeat</keyword>
<keyword evidence="2" id="KW-0677">Repeat</keyword>
<dbReference type="SUPFAM" id="SSF48403">
    <property type="entry name" value="Ankyrin repeat"/>
    <property type="match status" value="1"/>
</dbReference>
<name>B8AF97_ORYSI</name>
<keyword evidence="6" id="KW-1185">Reference proteome</keyword>
<evidence type="ECO:0000256" key="1">
    <source>
        <dbReference type="ARBA" id="ARBA00005949"/>
    </source>
</evidence>
<dbReference type="PROSITE" id="PS50088">
    <property type="entry name" value="ANK_REPEAT"/>
    <property type="match status" value="1"/>
</dbReference>
<dbReference type="InterPro" id="IPR002110">
    <property type="entry name" value="Ankyrin_rpt"/>
</dbReference>
<dbReference type="PANTHER" id="PTHR24136:SF37">
    <property type="entry name" value="OS01G0942900 PROTEIN"/>
    <property type="match status" value="1"/>
</dbReference>
<evidence type="ECO:0000256" key="3">
    <source>
        <dbReference type="ARBA" id="ARBA00023043"/>
    </source>
</evidence>
<dbReference type="HOGENOM" id="CLU_032958_1_0_1"/>
<sequence>MGKEGATVDNMDPSCPFLVLEKYDRKKSYEWLNLRAAWVAKSMPNDIIIPDPTPERVRDAFSEISRSLSNVMAEDSVQCFLNMFLESPSTFAYRFTITSETLTFMIRYNALRCMKAVLEGKAPGLCSMHANPNCMSPYGCFPLHEAAERCSPRMIRLLFRHGASANVRTLADDGTTGVDQGRLLPLHVAVENTCLHKCLVDNVSPMQYREDCVYRLVHLLCLPDMVIRLLAQKTDNVVDELWNYMKNGKLAQATVLFLAAQKHFRKGKPNGFSIIAQRIFGDYDSLTSDKGNGEAHKQLEERKALLNCQCLLYNIISQAGEALYDYVQTHSEVSHVEVLAHVSSILKEFGFCPKEEYIDTMNLSPYNLDNFYSVVFQEGQTKPVEQTSSPNAAEKKAMRKIRLTGSEPSLKRRGFFRYRRLPVEAQSLSTAADDKSLRLHGGQLRNYSSTSMSNESLVPNHNIGLLGRIQQLIDSHQSRRCSTAAFDVLRKVLRHA</sequence>
<evidence type="ECO:0000256" key="4">
    <source>
        <dbReference type="PROSITE-ProRule" id="PRU00023"/>
    </source>
</evidence>
<dbReference type="PANTHER" id="PTHR24136">
    <property type="entry name" value="SOWAH (DROSOPHILA) HOMOLOG"/>
    <property type="match status" value="1"/>
</dbReference>
<evidence type="ECO:0000313" key="6">
    <source>
        <dbReference type="Proteomes" id="UP000007015"/>
    </source>
</evidence>
<dbReference type="Gramene" id="BGIOSGA006747-TA">
    <property type="protein sequence ID" value="BGIOSGA006747-PA"/>
    <property type="gene ID" value="BGIOSGA006747"/>
</dbReference>
<gene>
    <name evidence="5" type="ORF">OsI_06631</name>
</gene>